<evidence type="ECO:0000313" key="1">
    <source>
        <dbReference type="EMBL" id="CBH16069.1"/>
    </source>
</evidence>
<proteinExistence type="predicted"/>
<accession>D0A475</accession>
<evidence type="ECO:0000313" key="2">
    <source>
        <dbReference type="Proteomes" id="UP000002316"/>
    </source>
</evidence>
<dbReference type="GeneID" id="23864345"/>
<dbReference type="RefSeq" id="XP_011778333.1">
    <property type="nucleotide sequence ID" value="XM_011780031.1"/>
</dbReference>
<reference evidence="2" key="1">
    <citation type="journal article" date="2010" name="PLoS Negl. Trop. Dis.">
        <title>The genome sequence of Trypanosoma brucei gambiense, causative agent of chronic human african trypanosomiasis.</title>
        <authorList>
            <person name="Jackson A.P."/>
            <person name="Sanders M."/>
            <person name="Berry A."/>
            <person name="McQuillan J."/>
            <person name="Aslett M.A."/>
            <person name="Quail M.A."/>
            <person name="Chukualim B."/>
            <person name="Capewell P."/>
            <person name="MacLeod A."/>
            <person name="Melville S.E."/>
            <person name="Gibson W."/>
            <person name="Barry J.D."/>
            <person name="Berriman M."/>
            <person name="Hertz-Fowler C."/>
        </authorList>
    </citation>
    <scope>NUCLEOTIDE SEQUENCE [LARGE SCALE GENOMIC DNA]</scope>
    <source>
        <strain evidence="2">MHOM/CI/86/DAL972</strain>
    </source>
</reference>
<dbReference type="AlphaFoldDB" id="D0A475"/>
<organism evidence="1 2">
    <name type="scientific">Trypanosoma brucei gambiense (strain MHOM/CI/86/DAL972)</name>
    <dbReference type="NCBI Taxonomy" id="679716"/>
    <lineage>
        <taxon>Eukaryota</taxon>
        <taxon>Discoba</taxon>
        <taxon>Euglenozoa</taxon>
        <taxon>Kinetoplastea</taxon>
        <taxon>Metakinetoplastina</taxon>
        <taxon>Trypanosomatida</taxon>
        <taxon>Trypanosomatidae</taxon>
        <taxon>Trypanosoma</taxon>
    </lineage>
</organism>
<dbReference type="EMBL" id="FN554973">
    <property type="protein sequence ID" value="CBH16069.1"/>
    <property type="molecule type" value="Genomic_DNA"/>
</dbReference>
<dbReference type="Proteomes" id="UP000002316">
    <property type="component" value="Chromosome 10"/>
</dbReference>
<name>D0A475_TRYB9</name>
<sequence>MTTRSPPIKWSTVIDTLLPRSQLSSALGVTEPRFRRHFYSPVAGKLWVWRGKYCCCFATETSVYLHHLFDQLWSYSDDFCRRRSFAAWAVVGVYAFQHDMTLRPRKRSLTLVRK</sequence>
<protein>
    <submittedName>
        <fullName evidence="1">Uncharacterized protein</fullName>
    </submittedName>
</protein>
<gene>
    <name evidence="1" type="ORF">TbgDal_X11640</name>
</gene>
<dbReference type="KEGG" id="tbg:TbgDal_X11640"/>